<comment type="caution">
    <text evidence="6">The sequence shown here is derived from an EMBL/GenBank/DDBJ whole genome shotgun (WGS) entry which is preliminary data.</text>
</comment>
<feature type="domain" description="AMP-binding enzyme C-terminal" evidence="5">
    <location>
        <begin position="360"/>
        <end position="431"/>
    </location>
</feature>
<dbReference type="HOGENOM" id="CLU_000022_59_0_11"/>
<dbReference type="GO" id="GO:0031956">
    <property type="term" value="F:medium-chain fatty acid-CoA ligase activity"/>
    <property type="evidence" value="ECO:0007669"/>
    <property type="project" value="TreeGrafter"/>
</dbReference>
<reference evidence="6" key="1">
    <citation type="submission" date="2010-08" db="EMBL/GenBank/DDBJ databases">
        <authorList>
            <person name="Muzny D."/>
            <person name="Qin X."/>
            <person name="Buhay C."/>
            <person name="Dugan-Rocha S."/>
            <person name="Ding Y."/>
            <person name="Chen G."/>
            <person name="Hawes A."/>
            <person name="Holder M."/>
            <person name="Jhangiani S."/>
            <person name="Johnson A."/>
            <person name="Khan Z."/>
            <person name="Li Z."/>
            <person name="Liu W."/>
            <person name="Liu X."/>
            <person name="Perez L."/>
            <person name="Shen H."/>
            <person name="Wang Q."/>
            <person name="Watt J."/>
            <person name="Xi L."/>
            <person name="Xin Y."/>
            <person name="Zhou J."/>
            <person name="Deng J."/>
            <person name="Jiang H."/>
            <person name="Liu Y."/>
            <person name="Qu J."/>
            <person name="Song X.-Z."/>
            <person name="Zhang L."/>
            <person name="Villasana D."/>
            <person name="Johnson A."/>
            <person name="Liu J."/>
            <person name="Liyanage D."/>
            <person name="Lorensuhewa L."/>
            <person name="Robinson T."/>
            <person name="Song A."/>
            <person name="Song B.-B."/>
            <person name="Dinh H."/>
            <person name="Thornton R."/>
            <person name="Coyle M."/>
            <person name="Francisco L."/>
            <person name="Jackson L."/>
            <person name="Javaid M."/>
            <person name="Korchina V."/>
            <person name="Kovar C."/>
            <person name="Mata R."/>
            <person name="Mathew T."/>
            <person name="Ngo R."/>
            <person name="Nguyen L."/>
            <person name="Nguyen N."/>
            <person name="Okwuonu G."/>
            <person name="Ongeri F."/>
            <person name="Pham C."/>
            <person name="Simmons D."/>
            <person name="Wilczek-Boney K."/>
            <person name="Hale W."/>
            <person name="Jakkamsetti A."/>
            <person name="Pham P."/>
            <person name="Ruth R."/>
            <person name="San Lucas F."/>
            <person name="Warren J."/>
            <person name="Zhang J."/>
            <person name="Zhao Z."/>
            <person name="Zhou C."/>
            <person name="Zhu D."/>
            <person name="Lee S."/>
            <person name="Bess C."/>
            <person name="Blankenburg K."/>
            <person name="Forbes L."/>
            <person name="Fu Q."/>
            <person name="Gubbala S."/>
            <person name="Hirani K."/>
            <person name="Jayaseelan J.C."/>
            <person name="Lara F."/>
            <person name="Munidasa M."/>
            <person name="Palculict T."/>
            <person name="Patil S."/>
            <person name="Pu L.-L."/>
            <person name="Saada N."/>
            <person name="Tang L."/>
            <person name="Weissenberger G."/>
            <person name="Zhu Y."/>
            <person name="Hemphill L."/>
            <person name="Shang Y."/>
            <person name="Youmans B."/>
            <person name="Ayvaz T."/>
            <person name="Ross M."/>
            <person name="Santibanez J."/>
            <person name="Aqrawi P."/>
            <person name="Gross S."/>
            <person name="Joshi V."/>
            <person name="Fowler G."/>
            <person name="Nazareth L."/>
            <person name="Reid J."/>
            <person name="Worley K."/>
            <person name="Petrosino J."/>
            <person name="Highlander S."/>
            <person name="Gibbs R."/>
        </authorList>
    </citation>
    <scope>NUCLEOTIDE SEQUENCE [LARGE SCALE GENOMIC DNA]</scope>
    <source>
        <strain evidence="6">DSM 15272</strain>
    </source>
</reference>
<feature type="region of interest" description="Disordered" evidence="3">
    <location>
        <begin position="407"/>
        <end position="438"/>
    </location>
</feature>
<evidence type="ECO:0000256" key="1">
    <source>
        <dbReference type="ARBA" id="ARBA00006432"/>
    </source>
</evidence>
<proteinExistence type="inferred from homology"/>
<comment type="similarity">
    <text evidence="1">Belongs to the ATP-dependent AMP-binding enzyme family.</text>
</comment>
<dbReference type="eggNOG" id="COG0318">
    <property type="taxonomic scope" value="Bacteria"/>
</dbReference>
<sequence length="438" mass="47109">MEPQIHDAATSEARQRRLAAGLRSAGVGTGDRVVVAVPGSPLMVDLVLAACRSGVVPVPLDTRLTSSEREAIVSDVRPALVLDDDAGLTALDGTAEVDLDPWPRCRPMHFTSGTTGRPKGVWSGLLDGPAAAAAGLEERDLWGFSDQDVNLVVSPLHHSAPLRFATGTLLAGGSVAVLPRFEPGAMVAAVSAVRPTTMFCVPAHLQRLFAHEDATGTRLDPSSFRLVAHAGAPCPDAIRRRAHETFGRQTVWEFYGSTEGQFTACSAAEWHARPGTLGRPRPGRTITVDDDGLLWCAVPPWARFTYWEDREKTAAAWRDTPDGPAFTVGDLGRVEDGYVYLDARRTDLVISGGVNVYPAEVEAVLETVPGVVEIAVFGRPDDRWGQRVCAVWVGDADEQQLRQAAEEHLAPAKRPKEYGQVPALPRTATGKVRRTDLA</sequence>
<dbReference type="Gene3D" id="3.30.300.30">
    <property type="match status" value="1"/>
</dbReference>
<dbReference type="InterPro" id="IPR025110">
    <property type="entry name" value="AMP-bd_C"/>
</dbReference>
<dbReference type="InterPro" id="IPR000873">
    <property type="entry name" value="AMP-dep_synth/lig_dom"/>
</dbReference>
<evidence type="ECO:0000259" key="5">
    <source>
        <dbReference type="Pfam" id="PF13193"/>
    </source>
</evidence>
<keyword evidence="2" id="KW-0436">Ligase</keyword>
<dbReference type="PANTHER" id="PTHR43201">
    <property type="entry name" value="ACYL-COA SYNTHETASE"/>
    <property type="match status" value="1"/>
</dbReference>
<evidence type="ECO:0000259" key="4">
    <source>
        <dbReference type="Pfam" id="PF00501"/>
    </source>
</evidence>
<evidence type="ECO:0000256" key="2">
    <source>
        <dbReference type="ARBA" id="ARBA00022598"/>
    </source>
</evidence>
<dbReference type="GO" id="GO:0006631">
    <property type="term" value="P:fatty acid metabolic process"/>
    <property type="evidence" value="ECO:0007669"/>
    <property type="project" value="TreeGrafter"/>
</dbReference>
<gene>
    <name evidence="6" type="ORF">HMPREF0063_10927</name>
</gene>
<name>E2SAD7_9ACTN</name>
<feature type="domain" description="AMP-dependent synthetase/ligase" evidence="4">
    <location>
        <begin position="109"/>
        <end position="291"/>
    </location>
</feature>
<organism evidence="6 7">
    <name type="scientific">Aeromicrobium marinum DSM 15272</name>
    <dbReference type="NCBI Taxonomy" id="585531"/>
    <lineage>
        <taxon>Bacteria</taxon>
        <taxon>Bacillati</taxon>
        <taxon>Actinomycetota</taxon>
        <taxon>Actinomycetes</taxon>
        <taxon>Propionibacteriales</taxon>
        <taxon>Nocardioidaceae</taxon>
        <taxon>Aeromicrobium</taxon>
    </lineage>
</organism>
<dbReference type="RefSeq" id="WP_007077949.1">
    <property type="nucleotide sequence ID" value="NZ_CM001024.1"/>
</dbReference>
<dbReference type="SUPFAM" id="SSF56801">
    <property type="entry name" value="Acetyl-CoA synthetase-like"/>
    <property type="match status" value="1"/>
</dbReference>
<dbReference type="PANTHER" id="PTHR43201:SF5">
    <property type="entry name" value="MEDIUM-CHAIN ACYL-COA LIGASE ACSF2, MITOCHONDRIAL"/>
    <property type="match status" value="1"/>
</dbReference>
<evidence type="ECO:0000256" key="3">
    <source>
        <dbReference type="SAM" id="MobiDB-lite"/>
    </source>
</evidence>
<dbReference type="OrthoDB" id="9803968at2"/>
<feature type="domain" description="AMP-dependent synthetase/ligase" evidence="4">
    <location>
        <begin position="13"/>
        <end position="89"/>
    </location>
</feature>
<dbReference type="Pfam" id="PF13193">
    <property type="entry name" value="AMP-binding_C"/>
    <property type="match status" value="1"/>
</dbReference>
<feature type="compositionally biased region" description="Basic and acidic residues" evidence="3">
    <location>
        <begin position="407"/>
        <end position="417"/>
    </location>
</feature>
<dbReference type="InterPro" id="IPR045851">
    <property type="entry name" value="AMP-bd_C_sf"/>
</dbReference>
<dbReference type="EMBL" id="ACLF03000003">
    <property type="protein sequence ID" value="EFQ84211.1"/>
    <property type="molecule type" value="Genomic_DNA"/>
</dbReference>
<evidence type="ECO:0000313" key="7">
    <source>
        <dbReference type="Proteomes" id="UP000003111"/>
    </source>
</evidence>
<keyword evidence="7" id="KW-1185">Reference proteome</keyword>
<dbReference type="AlphaFoldDB" id="E2SAD7"/>
<accession>E2SAD7</accession>
<dbReference type="Proteomes" id="UP000003111">
    <property type="component" value="Unassembled WGS sequence"/>
</dbReference>
<dbReference type="STRING" id="585531.HMPREF0063_10927"/>
<dbReference type="Pfam" id="PF00501">
    <property type="entry name" value="AMP-binding"/>
    <property type="match status" value="2"/>
</dbReference>
<protein>
    <submittedName>
        <fullName evidence="6">AMP-binding enzyme</fullName>
    </submittedName>
</protein>
<evidence type="ECO:0000313" key="6">
    <source>
        <dbReference type="EMBL" id="EFQ84211.1"/>
    </source>
</evidence>
<dbReference type="InterPro" id="IPR042099">
    <property type="entry name" value="ANL_N_sf"/>
</dbReference>
<dbReference type="Gene3D" id="3.40.50.12780">
    <property type="entry name" value="N-terminal domain of ligase-like"/>
    <property type="match status" value="1"/>
</dbReference>